<dbReference type="NCBIfam" id="NF033710">
    <property type="entry name" value="T9SS_OM_PorV"/>
    <property type="match status" value="1"/>
</dbReference>
<dbReference type="EMBL" id="LT608328">
    <property type="protein sequence ID" value="SCM55602.1"/>
    <property type="molecule type" value="Genomic_DNA"/>
</dbReference>
<keyword evidence="1" id="KW-0732">Signal</keyword>
<sequence>MRSKSGFFTAICLVGASVLFSGTAFAQQHNPIPVAVPSLQIAPDARGGGMGDIGAATMPDLYSQYWNAAKYPFISGTSGFSVAYTPWLSRLVNDIDLVYLSGFWKFGNDNLNAISASFRYFSLGDVEVFDQNTDFVMAVSPHEYAMDVAYSRRLSETFSGAVTLRYIRADYSTGDDDTTPGNAFSADISGYNESYLYLGRAEALLGFGFNLSNIGTKISYDGGNTSMFLPANLRLGASLGLPVDNKNTISFSADINKLLVPTPKLPVEGETGEEQARRVQEYSEISPVSGIFKSFGDAPGGFREEMQEVMWSVGVEYTNNNRFSLRTGYYHESEYKGNRRYVAFGAGFRMESFQIDAAYLVSTAQSNPLDQTLRLSLGVDLEGVRKLLK</sequence>
<evidence type="ECO:0000259" key="2">
    <source>
        <dbReference type="Pfam" id="PF19572"/>
    </source>
</evidence>
<reference evidence="3 4" key="1">
    <citation type="submission" date="2016-08" db="EMBL/GenBank/DDBJ databases">
        <authorList>
            <person name="Seilhamer J.J."/>
        </authorList>
    </citation>
    <scope>NUCLEOTIDE SEQUENCE [LARGE SCALE GENOMIC DNA]</scope>
    <source>
        <strain evidence="3">ING2-E5A</strain>
    </source>
</reference>
<protein>
    <recommendedName>
        <fullName evidence="2">Type IX secretion system protein PorV domain-containing protein</fullName>
    </recommendedName>
</protein>
<dbReference type="InterPro" id="IPR045741">
    <property type="entry name" value="PorV"/>
</dbReference>
<accession>A0A1G4G473</accession>
<dbReference type="Proteomes" id="UP000178485">
    <property type="component" value="Chromosome i"/>
</dbReference>
<evidence type="ECO:0000313" key="3">
    <source>
        <dbReference type="EMBL" id="SCM55602.1"/>
    </source>
</evidence>
<dbReference type="InterPro" id="IPR047799">
    <property type="entry name" value="T9SS_OM_PorV"/>
</dbReference>
<organism evidence="3 4">
    <name type="scientific">Petrimonas mucosa</name>
    <dbReference type="NCBI Taxonomy" id="1642646"/>
    <lineage>
        <taxon>Bacteria</taxon>
        <taxon>Pseudomonadati</taxon>
        <taxon>Bacteroidota</taxon>
        <taxon>Bacteroidia</taxon>
        <taxon>Bacteroidales</taxon>
        <taxon>Dysgonomonadaceae</taxon>
        <taxon>Petrimonas</taxon>
    </lineage>
</organism>
<dbReference type="NCBIfam" id="NF033709">
    <property type="entry name" value="PorV_fam"/>
    <property type="match status" value="1"/>
</dbReference>
<evidence type="ECO:0000313" key="4">
    <source>
        <dbReference type="Proteomes" id="UP000178485"/>
    </source>
</evidence>
<dbReference type="KEGG" id="pmuc:ING2E5A_0473"/>
<dbReference type="RefSeq" id="WP_071136014.1">
    <property type="nucleotide sequence ID" value="NZ_DUQN01000047.1"/>
</dbReference>
<feature type="chain" id="PRO_5009603779" description="Type IX secretion system protein PorV domain-containing protein" evidence="1">
    <location>
        <begin position="27"/>
        <end position="389"/>
    </location>
</feature>
<dbReference type="STRING" id="1642646.ING2E5A_0473"/>
<evidence type="ECO:0000256" key="1">
    <source>
        <dbReference type="SAM" id="SignalP"/>
    </source>
</evidence>
<dbReference type="Gene3D" id="2.40.160.60">
    <property type="entry name" value="Outer membrane protein transport protein (OMPP1/FadL/TodX)"/>
    <property type="match status" value="1"/>
</dbReference>
<keyword evidence="4" id="KW-1185">Reference proteome</keyword>
<feature type="domain" description="Type IX secretion system protein PorV" evidence="2">
    <location>
        <begin position="26"/>
        <end position="264"/>
    </location>
</feature>
<dbReference type="AlphaFoldDB" id="A0A1G4G473"/>
<feature type="signal peptide" evidence="1">
    <location>
        <begin position="1"/>
        <end position="26"/>
    </location>
</feature>
<gene>
    <name evidence="3" type="ORF">ING2E5A_0473</name>
</gene>
<dbReference type="Pfam" id="PF19572">
    <property type="entry name" value="PorV"/>
    <property type="match status" value="1"/>
</dbReference>
<proteinExistence type="predicted"/>
<name>A0A1G4G473_9BACT</name>